<dbReference type="PANTHER" id="PTHR12283:SF6">
    <property type="entry name" value="GLUTAMINYL-PEPTIDE CYCLOTRANSFERASE-RELATED"/>
    <property type="match status" value="1"/>
</dbReference>
<dbReference type="EMBL" id="KI925455">
    <property type="protein sequence ID" value="ETW86341.1"/>
    <property type="molecule type" value="Genomic_DNA"/>
</dbReference>
<evidence type="ECO:0000313" key="7">
    <source>
        <dbReference type="Proteomes" id="UP000030671"/>
    </source>
</evidence>
<evidence type="ECO:0000256" key="4">
    <source>
        <dbReference type="SAM" id="MobiDB-lite"/>
    </source>
</evidence>
<evidence type="ECO:0000259" key="5">
    <source>
        <dbReference type="Pfam" id="PF04389"/>
    </source>
</evidence>
<comment type="similarity">
    <text evidence="3">Belongs to the peptidase M28 family.</text>
</comment>
<keyword evidence="3" id="KW-0862">Zinc</keyword>
<dbReference type="RefSeq" id="XP_009541822.1">
    <property type="nucleotide sequence ID" value="XM_009543527.1"/>
</dbReference>
<dbReference type="SUPFAM" id="SSF53187">
    <property type="entry name" value="Zn-dependent exopeptidases"/>
    <property type="match status" value="1"/>
</dbReference>
<dbReference type="InterPro" id="IPR037457">
    <property type="entry name" value="M28_QC"/>
</dbReference>
<feature type="signal peptide" evidence="3">
    <location>
        <begin position="1"/>
        <end position="25"/>
    </location>
</feature>
<keyword evidence="3" id="KW-0378">Hydrolase</keyword>
<keyword evidence="1" id="KW-0808">Transferase</keyword>
<protein>
    <recommendedName>
        <fullName evidence="3">Peptide hydrolase</fullName>
        <ecNumber evidence="3">3.4.-.-</ecNumber>
    </recommendedName>
</protein>
<dbReference type="FunFam" id="3.40.630.10:FF:000081">
    <property type="entry name" value="Peptide hydrolase"/>
    <property type="match status" value="1"/>
</dbReference>
<evidence type="ECO:0000256" key="2">
    <source>
        <dbReference type="ARBA" id="ARBA00023315"/>
    </source>
</evidence>
<dbReference type="GO" id="GO:0008270">
    <property type="term" value="F:zinc ion binding"/>
    <property type="evidence" value="ECO:0007669"/>
    <property type="project" value="TreeGrafter"/>
</dbReference>
<dbReference type="HOGENOM" id="CLU_045003_1_2_1"/>
<dbReference type="EC" id="3.4.-.-" evidence="3"/>
<dbReference type="PANTHER" id="PTHR12283">
    <property type="entry name" value="GLUTAMINYL-PEPTIDE CYCLOTRANSFERASE"/>
    <property type="match status" value="1"/>
</dbReference>
<feature type="compositionally biased region" description="Basic and acidic residues" evidence="4">
    <location>
        <begin position="397"/>
        <end position="415"/>
    </location>
</feature>
<evidence type="ECO:0000256" key="1">
    <source>
        <dbReference type="ARBA" id="ARBA00022679"/>
    </source>
</evidence>
<gene>
    <name evidence="6" type="ORF">HETIRDRAFT_59973</name>
</gene>
<evidence type="ECO:0000313" key="6">
    <source>
        <dbReference type="EMBL" id="ETW86341.1"/>
    </source>
</evidence>
<keyword evidence="3" id="KW-0732">Signal</keyword>
<sequence>MSAISRWTLWSLSGCILIVLALVQCTEQAASLGERQLRPLSLSALAALVGSPDPIKNIDPSNPRSHLSHILIPRPPDTANNTLVRTYIISTLRALNWHIEEDSFVDTTPYGPKNFTNVIATKDPSAPRRVALAAHFDSKFFEKSPENQFLGATDSAAPCALMLDLAEALNPLLDARAKRLADAEGTFNPDADEDEDEALHTTLQLIFFDGEEAFKDWTDTDSIYGARHLADKWSSTFLPPHPKRRLLPYSSPPTALSTLEHLVLLDLLGASAPRIRSFFPDTGWLFDMLVRAEDRLRAEGLLDPAGAGAAEAWRSFFVPRTGKEASMGYVGDDHVPFLRRGVSVLHVIAEPFPRVWHTLADDASALDLPTLRRWNLLLRVFFCEYLGLQPDVGAGAKRDAHARLREAPHPHRGEEPPTSSTPPESERVTGAQPNVRRSDSEL</sequence>
<keyword evidence="7" id="KW-1185">Reference proteome</keyword>
<proteinExistence type="inferred from homology"/>
<dbReference type="OrthoDB" id="3907302at2759"/>
<feature type="region of interest" description="Disordered" evidence="4">
    <location>
        <begin position="397"/>
        <end position="442"/>
    </location>
</feature>
<dbReference type="GO" id="GO:0008233">
    <property type="term" value="F:peptidase activity"/>
    <property type="evidence" value="ECO:0007669"/>
    <property type="project" value="UniProtKB-KW"/>
</dbReference>
<keyword evidence="3" id="KW-0645">Protease</keyword>
<accession>W4KMT2</accession>
<dbReference type="STRING" id="747525.W4KMT2"/>
<dbReference type="eggNOG" id="KOG3946">
    <property type="taxonomic scope" value="Eukaryota"/>
</dbReference>
<keyword evidence="3" id="KW-0479">Metal-binding</keyword>
<reference evidence="6 7" key="1">
    <citation type="journal article" date="2012" name="New Phytol.">
        <title>Insight into trade-off between wood decay and parasitism from the genome of a fungal forest pathogen.</title>
        <authorList>
            <person name="Olson A."/>
            <person name="Aerts A."/>
            <person name="Asiegbu F."/>
            <person name="Belbahri L."/>
            <person name="Bouzid O."/>
            <person name="Broberg A."/>
            <person name="Canback B."/>
            <person name="Coutinho P.M."/>
            <person name="Cullen D."/>
            <person name="Dalman K."/>
            <person name="Deflorio G."/>
            <person name="van Diepen L.T."/>
            <person name="Dunand C."/>
            <person name="Duplessis S."/>
            <person name="Durling M."/>
            <person name="Gonthier P."/>
            <person name="Grimwood J."/>
            <person name="Fossdal C.G."/>
            <person name="Hansson D."/>
            <person name="Henrissat B."/>
            <person name="Hietala A."/>
            <person name="Himmelstrand K."/>
            <person name="Hoffmeister D."/>
            <person name="Hogberg N."/>
            <person name="James T.Y."/>
            <person name="Karlsson M."/>
            <person name="Kohler A."/>
            <person name="Kues U."/>
            <person name="Lee Y.H."/>
            <person name="Lin Y.C."/>
            <person name="Lind M."/>
            <person name="Lindquist E."/>
            <person name="Lombard V."/>
            <person name="Lucas S."/>
            <person name="Lunden K."/>
            <person name="Morin E."/>
            <person name="Murat C."/>
            <person name="Park J."/>
            <person name="Raffaello T."/>
            <person name="Rouze P."/>
            <person name="Salamov A."/>
            <person name="Schmutz J."/>
            <person name="Solheim H."/>
            <person name="Stahlberg J."/>
            <person name="Velez H."/>
            <person name="de Vries R.P."/>
            <person name="Wiebenga A."/>
            <person name="Woodward S."/>
            <person name="Yakovlev I."/>
            <person name="Garbelotto M."/>
            <person name="Martin F."/>
            <person name="Grigoriev I.V."/>
            <person name="Stenlid J."/>
        </authorList>
    </citation>
    <scope>NUCLEOTIDE SEQUENCE [LARGE SCALE GENOMIC DNA]</scope>
    <source>
        <strain evidence="6 7">TC 32-1</strain>
    </source>
</reference>
<dbReference type="Proteomes" id="UP000030671">
    <property type="component" value="Unassembled WGS sequence"/>
</dbReference>
<dbReference type="InParanoid" id="W4KMT2"/>
<dbReference type="Pfam" id="PF04389">
    <property type="entry name" value="Peptidase_M28"/>
    <property type="match status" value="1"/>
</dbReference>
<feature type="domain" description="Peptidase M28" evidence="5">
    <location>
        <begin position="117"/>
        <end position="379"/>
    </location>
</feature>
<dbReference type="KEGG" id="hir:HETIRDRAFT_59973"/>
<dbReference type="GO" id="GO:0006508">
    <property type="term" value="P:proteolysis"/>
    <property type="evidence" value="ECO:0007669"/>
    <property type="project" value="UniProtKB-KW"/>
</dbReference>
<evidence type="ECO:0000256" key="3">
    <source>
        <dbReference type="RuleBase" id="RU361240"/>
    </source>
</evidence>
<dbReference type="GO" id="GO:0016603">
    <property type="term" value="F:glutaminyl-peptide cyclotransferase activity"/>
    <property type="evidence" value="ECO:0007669"/>
    <property type="project" value="InterPro"/>
</dbReference>
<feature type="chain" id="PRO_5005150332" description="Peptide hydrolase" evidence="3">
    <location>
        <begin position="26"/>
        <end position="442"/>
    </location>
</feature>
<dbReference type="AlphaFoldDB" id="W4KMT2"/>
<name>W4KMT2_HETIT</name>
<dbReference type="Gene3D" id="3.40.630.10">
    <property type="entry name" value="Zn peptidases"/>
    <property type="match status" value="1"/>
</dbReference>
<organism evidence="6 7">
    <name type="scientific">Heterobasidion irregulare (strain TC 32-1)</name>
    <dbReference type="NCBI Taxonomy" id="747525"/>
    <lineage>
        <taxon>Eukaryota</taxon>
        <taxon>Fungi</taxon>
        <taxon>Dikarya</taxon>
        <taxon>Basidiomycota</taxon>
        <taxon>Agaricomycotina</taxon>
        <taxon>Agaricomycetes</taxon>
        <taxon>Russulales</taxon>
        <taxon>Bondarzewiaceae</taxon>
        <taxon>Heterobasidion</taxon>
        <taxon>Heterobasidion annosum species complex</taxon>
    </lineage>
</organism>
<keyword evidence="2" id="KW-0012">Acyltransferase</keyword>
<dbReference type="InterPro" id="IPR040234">
    <property type="entry name" value="QC/QCL"/>
</dbReference>
<dbReference type="GeneID" id="20678491"/>
<dbReference type="InterPro" id="IPR007484">
    <property type="entry name" value="Peptidase_M28"/>
</dbReference>
<dbReference type="CDD" id="cd03880">
    <property type="entry name" value="M28_QC_like"/>
    <property type="match status" value="1"/>
</dbReference>